<comment type="caution">
    <text evidence="3">The sequence shown here is derived from an EMBL/GenBank/DDBJ whole genome shotgun (WGS) entry which is preliminary data.</text>
</comment>
<dbReference type="EMBL" id="BAAAMY010000001">
    <property type="protein sequence ID" value="GAA1905282.1"/>
    <property type="molecule type" value="Genomic_DNA"/>
</dbReference>
<protein>
    <submittedName>
        <fullName evidence="3">CaiB/BaiF CoA-transferase family protein</fullName>
    </submittedName>
</protein>
<organism evidence="3 4">
    <name type="scientific">Nocardioides lentus</name>
    <dbReference type="NCBI Taxonomy" id="338077"/>
    <lineage>
        <taxon>Bacteria</taxon>
        <taxon>Bacillati</taxon>
        <taxon>Actinomycetota</taxon>
        <taxon>Actinomycetes</taxon>
        <taxon>Propionibacteriales</taxon>
        <taxon>Nocardioidaceae</taxon>
        <taxon>Nocardioides</taxon>
    </lineage>
</organism>
<reference evidence="4" key="1">
    <citation type="journal article" date="2019" name="Int. J. Syst. Evol. Microbiol.">
        <title>The Global Catalogue of Microorganisms (GCM) 10K type strain sequencing project: providing services to taxonomists for standard genome sequencing and annotation.</title>
        <authorList>
            <consortium name="The Broad Institute Genomics Platform"/>
            <consortium name="The Broad Institute Genome Sequencing Center for Infectious Disease"/>
            <person name="Wu L."/>
            <person name="Ma J."/>
        </authorList>
    </citation>
    <scope>NUCLEOTIDE SEQUENCE [LARGE SCALE GENOMIC DNA]</scope>
    <source>
        <strain evidence="4">JCM 14046</strain>
    </source>
</reference>
<gene>
    <name evidence="3" type="ORF">GCM10009737_02610</name>
</gene>
<dbReference type="InterPro" id="IPR050483">
    <property type="entry name" value="CoA-transferase_III_domain"/>
</dbReference>
<evidence type="ECO:0000256" key="1">
    <source>
        <dbReference type="ARBA" id="ARBA00022679"/>
    </source>
</evidence>
<dbReference type="Gene3D" id="3.30.1540.10">
    <property type="entry name" value="formyl-coa transferase, domain 3"/>
    <property type="match status" value="1"/>
</dbReference>
<dbReference type="SUPFAM" id="SSF89796">
    <property type="entry name" value="CoA-transferase family III (CaiB/BaiF)"/>
    <property type="match status" value="1"/>
</dbReference>
<evidence type="ECO:0000313" key="4">
    <source>
        <dbReference type="Proteomes" id="UP001501612"/>
    </source>
</evidence>
<dbReference type="Pfam" id="PF02515">
    <property type="entry name" value="CoA_transf_3"/>
    <property type="match status" value="1"/>
</dbReference>
<feature type="compositionally biased region" description="Basic and acidic residues" evidence="2">
    <location>
        <begin position="366"/>
        <end position="382"/>
    </location>
</feature>
<name>A0ABP5ABQ4_9ACTN</name>
<dbReference type="Gene3D" id="3.40.50.10540">
    <property type="entry name" value="Crotonobetainyl-coa:carnitine coa-transferase, domain 1"/>
    <property type="match status" value="1"/>
</dbReference>
<sequence length="396" mass="41853">MSEKPEETVTTDPSRPPLDGVLVADFSRVLAGPYATMILADLGADVVKVESPAGDDTRHWVPPRRGDTGTYYLAVNRGKRSIALDLKDAGDLALAHELSARADVFIHNFKPGGLDRFELGYDHVAARNPGSVYCSISGYGSTGGAHLPGYDLLVQAVSGLMSLTGDPGGPPYRAGISVFDVMTGLQSVIGVLAALRHREATGVGQHVETNLLSTAMSTLVNQTSAYVAGGVVPHRMGNAHLSLFPYEPMATGDGDLVIAAGNDGQYRRLVEALGAPELAEDPRFATVGDRNDHREELRPLLLERLATRSAQEWFTELSAAGVSCGPINDVAGGVELAESLGLEPVVEVGGVPTVRNAIRLSATPARYDRPPPELDGHGDEIRAWLGAPTDPAQETP</sequence>
<dbReference type="InterPro" id="IPR003673">
    <property type="entry name" value="CoA-Trfase_fam_III"/>
</dbReference>
<keyword evidence="1" id="KW-0808">Transferase</keyword>
<keyword evidence="4" id="KW-1185">Reference proteome</keyword>
<feature type="region of interest" description="Disordered" evidence="2">
    <location>
        <begin position="365"/>
        <end position="396"/>
    </location>
</feature>
<proteinExistence type="predicted"/>
<dbReference type="InterPro" id="IPR044855">
    <property type="entry name" value="CoA-Trfase_III_dom3_sf"/>
</dbReference>
<dbReference type="PANTHER" id="PTHR48207">
    <property type="entry name" value="SUCCINATE--HYDROXYMETHYLGLUTARATE COA-TRANSFERASE"/>
    <property type="match status" value="1"/>
</dbReference>
<evidence type="ECO:0000256" key="2">
    <source>
        <dbReference type="SAM" id="MobiDB-lite"/>
    </source>
</evidence>
<dbReference type="InterPro" id="IPR023606">
    <property type="entry name" value="CoA-Trfase_III_dom_1_sf"/>
</dbReference>
<dbReference type="PANTHER" id="PTHR48207:SF4">
    <property type="entry name" value="BLL6097 PROTEIN"/>
    <property type="match status" value="1"/>
</dbReference>
<accession>A0ABP5ABQ4</accession>
<dbReference type="Proteomes" id="UP001501612">
    <property type="component" value="Unassembled WGS sequence"/>
</dbReference>
<evidence type="ECO:0000313" key="3">
    <source>
        <dbReference type="EMBL" id="GAA1905282.1"/>
    </source>
</evidence>
<dbReference type="RefSeq" id="WP_344002599.1">
    <property type="nucleotide sequence ID" value="NZ_BAAAMY010000001.1"/>
</dbReference>